<comment type="caution">
    <text evidence="1">The sequence shown here is derived from an EMBL/GenBank/DDBJ whole genome shotgun (WGS) entry which is preliminary data.</text>
</comment>
<evidence type="ECO:0000313" key="1">
    <source>
        <dbReference type="EMBL" id="KAG9476380.1"/>
    </source>
</evidence>
<dbReference type="EMBL" id="WNTK01000011">
    <property type="protein sequence ID" value="KAG9476380.1"/>
    <property type="molecule type" value="Genomic_DNA"/>
</dbReference>
<organism evidence="1 2">
    <name type="scientific">Eleutherodactylus coqui</name>
    <name type="common">Puerto Rican coqui</name>
    <dbReference type="NCBI Taxonomy" id="57060"/>
    <lineage>
        <taxon>Eukaryota</taxon>
        <taxon>Metazoa</taxon>
        <taxon>Chordata</taxon>
        <taxon>Craniata</taxon>
        <taxon>Vertebrata</taxon>
        <taxon>Euteleostomi</taxon>
        <taxon>Amphibia</taxon>
        <taxon>Batrachia</taxon>
        <taxon>Anura</taxon>
        <taxon>Neobatrachia</taxon>
        <taxon>Hyloidea</taxon>
        <taxon>Eleutherodactylidae</taxon>
        <taxon>Eleutherodactylinae</taxon>
        <taxon>Eleutherodactylus</taxon>
        <taxon>Eleutherodactylus</taxon>
    </lineage>
</organism>
<evidence type="ECO:0000313" key="2">
    <source>
        <dbReference type="Proteomes" id="UP000770717"/>
    </source>
</evidence>
<reference evidence="1" key="1">
    <citation type="thesis" date="2020" institute="ProQuest LLC" country="789 East Eisenhower Parkway, Ann Arbor, MI, USA">
        <title>Comparative Genomics and Chromosome Evolution.</title>
        <authorList>
            <person name="Mudd A.B."/>
        </authorList>
    </citation>
    <scope>NUCLEOTIDE SEQUENCE</scope>
    <source>
        <strain evidence="1">HN-11 Male</strain>
        <tissue evidence="1">Kidney and liver</tissue>
    </source>
</reference>
<gene>
    <name evidence="1" type="ORF">GDO78_003106</name>
</gene>
<keyword evidence="2" id="KW-1185">Reference proteome</keyword>
<proteinExistence type="predicted"/>
<accession>A0A8J6EWJ8</accession>
<protein>
    <submittedName>
        <fullName evidence="1">Uncharacterized protein</fullName>
    </submittedName>
</protein>
<dbReference type="AlphaFoldDB" id="A0A8J6EWJ8"/>
<sequence>MFPVNTLVIRSYCWGNQNMKTHYMPAIEINEPNWQKLLVVDDRGPSIKIFHSYIWEFKKTSCCERSSPLWTICFVRMLL</sequence>
<name>A0A8J6EWJ8_ELECQ</name>
<dbReference type="Proteomes" id="UP000770717">
    <property type="component" value="Unassembled WGS sequence"/>
</dbReference>